<keyword evidence="2 5" id="KW-0812">Transmembrane</keyword>
<dbReference type="EMBL" id="BDGX01000014">
    <property type="protein sequence ID" value="GAV49042.1"/>
    <property type="molecule type" value="Genomic_DNA"/>
</dbReference>
<dbReference type="OMA" id="FRFNYQH"/>
<feature type="transmembrane region" description="Helical" evidence="5">
    <location>
        <begin position="385"/>
        <end position="413"/>
    </location>
</feature>
<evidence type="ECO:0000313" key="9">
    <source>
        <dbReference type="Proteomes" id="UP000187013"/>
    </source>
</evidence>
<feature type="transmembrane region" description="Helical" evidence="5">
    <location>
        <begin position="114"/>
        <end position="140"/>
    </location>
</feature>
<evidence type="ECO:0000256" key="4">
    <source>
        <dbReference type="ARBA" id="ARBA00023136"/>
    </source>
</evidence>
<evidence type="ECO:0000259" key="6">
    <source>
        <dbReference type="Pfam" id="PF12430"/>
    </source>
</evidence>
<dbReference type="InterPro" id="IPR015672">
    <property type="entry name" value="GPHR/GTG"/>
</dbReference>
<dbReference type="Pfam" id="PF12430">
    <property type="entry name" value="ABA_GPCR"/>
    <property type="match status" value="1"/>
</dbReference>
<reference evidence="8 9" key="1">
    <citation type="submission" date="2016-08" db="EMBL/GenBank/DDBJ databases">
        <title>Draft genome sequence of allopolyploid Zygosaccharomyces rouxii.</title>
        <authorList>
            <person name="Watanabe J."/>
            <person name="Uehara K."/>
            <person name="Mogi Y."/>
            <person name="Tsukioka Y."/>
        </authorList>
    </citation>
    <scope>NUCLEOTIDE SEQUENCE [LARGE SCALE GENOMIC DNA]</scope>
    <source>
        <strain evidence="8 9">NBRC 110957</strain>
    </source>
</reference>
<evidence type="ECO:0000256" key="3">
    <source>
        <dbReference type="ARBA" id="ARBA00022989"/>
    </source>
</evidence>
<comment type="subcellular location">
    <subcellularLocation>
        <location evidence="1">Membrane</location>
        <topology evidence="1">Multi-pass membrane protein</topology>
    </subcellularLocation>
</comment>
<comment type="caution">
    <text evidence="8">The sequence shown here is derived from an EMBL/GenBank/DDBJ whole genome shotgun (WGS) entry which is preliminary data.</text>
</comment>
<protein>
    <recommendedName>
        <fullName evidence="10">Abscisic acid G-protein coupled receptor-like domain-containing protein</fullName>
    </recommendedName>
</protein>
<dbReference type="AlphaFoldDB" id="A0A1Q3A051"/>
<evidence type="ECO:0000259" key="7">
    <source>
        <dbReference type="Pfam" id="PF12537"/>
    </source>
</evidence>
<feature type="transmembrane region" description="Helical" evidence="5">
    <location>
        <begin position="152"/>
        <end position="174"/>
    </location>
</feature>
<keyword evidence="4 5" id="KW-0472">Membrane</keyword>
<feature type="transmembrane region" description="Helical" evidence="5">
    <location>
        <begin position="353"/>
        <end position="373"/>
    </location>
</feature>
<accession>A0A1Q3A051</accession>
<feature type="transmembrane region" description="Helical" evidence="5">
    <location>
        <begin position="79"/>
        <end position="99"/>
    </location>
</feature>
<dbReference type="InterPro" id="IPR022535">
    <property type="entry name" value="Golgi_pH-regulator_cons_dom"/>
</dbReference>
<evidence type="ECO:0000256" key="2">
    <source>
        <dbReference type="ARBA" id="ARBA00022692"/>
    </source>
</evidence>
<sequence length="528" mass="60335">MGDVLMVIGLILTSLLTYHWSYGRLWFLVDSLFEAIVAPASTGTMEKIPQLEIDDNHFLYKLYANYSVSSTKILKAMRIIFSMAMVSYVVTIEIVLWQIKSADAKQQANFISTWIWPLVSLVLSVLLILVQPFFALMMFLNKFFDDKMDMDGLIIVTSGVLLVIMTALNFTTIGPFKYTENILTKLSIVGITVMAMLSAVASVSTLYYTYTTLRSRIKYSSADHSQKVFDDNSTGTLLWYADDMVIKKIEEYQKHMDESIKILTRLDKEHGGKESPMRVQLIDKIGWYQLELGQLEGRLREPKMMQTTKKAFQLSFLLYCFQKIVMTFTKRIPLIITDFMRGRQYSQLEENSLGADPLAITIANILDIIFFRFNYQHDLDALTRQISLIISTSLFVCSFSTVATTISYMIALLPTRFRILAMYAIHSGESPSELPQFKKGVKESHYCKTPSIIKNLFVSELSGVYVVATILTIRSNLPFDVSQKVNELLGERFTVPNVVIDSWFEMIYALFCIFTIIGIKAVEWTLLE</sequence>
<dbReference type="Pfam" id="PF12537">
    <property type="entry name" value="GPHR_N"/>
    <property type="match status" value="1"/>
</dbReference>
<dbReference type="PANTHER" id="PTHR15948">
    <property type="entry name" value="G-PROTEIN COUPLED RECEPTOR 89-RELATED"/>
    <property type="match status" value="1"/>
</dbReference>
<name>A0A1Q3A051_ZYGRO</name>
<feature type="transmembrane region" description="Helical" evidence="5">
    <location>
        <begin position="186"/>
        <end position="210"/>
    </location>
</feature>
<evidence type="ECO:0000313" key="8">
    <source>
        <dbReference type="EMBL" id="GAV49042.1"/>
    </source>
</evidence>
<proteinExistence type="predicted"/>
<keyword evidence="3 5" id="KW-1133">Transmembrane helix</keyword>
<dbReference type="GO" id="GO:0016020">
    <property type="term" value="C:membrane"/>
    <property type="evidence" value="ECO:0007669"/>
    <property type="project" value="UniProtKB-SubCell"/>
</dbReference>
<dbReference type="Proteomes" id="UP000187013">
    <property type="component" value="Unassembled WGS sequence"/>
</dbReference>
<feature type="domain" description="Abscisic acid G-protein coupled receptor-like" evidence="6">
    <location>
        <begin position="301"/>
        <end position="522"/>
    </location>
</feature>
<feature type="transmembrane region" description="Helical" evidence="5">
    <location>
        <begin position="6"/>
        <end position="23"/>
    </location>
</feature>
<gene>
    <name evidence="8" type="ORF">ZYGR_0N04470</name>
</gene>
<dbReference type="InterPro" id="IPR025969">
    <property type="entry name" value="ABA_GPCR_dom"/>
</dbReference>
<evidence type="ECO:0000256" key="1">
    <source>
        <dbReference type="ARBA" id="ARBA00004141"/>
    </source>
</evidence>
<dbReference type="OrthoDB" id="264392at2759"/>
<evidence type="ECO:0000256" key="5">
    <source>
        <dbReference type="SAM" id="Phobius"/>
    </source>
</evidence>
<dbReference type="PANTHER" id="PTHR15948:SF0">
    <property type="entry name" value="GOLGI PH REGULATOR A-RELATED"/>
    <property type="match status" value="1"/>
</dbReference>
<evidence type="ECO:0008006" key="10">
    <source>
        <dbReference type="Google" id="ProtNLM"/>
    </source>
</evidence>
<organism evidence="8 9">
    <name type="scientific">Zygosaccharomyces rouxii</name>
    <dbReference type="NCBI Taxonomy" id="4956"/>
    <lineage>
        <taxon>Eukaryota</taxon>
        <taxon>Fungi</taxon>
        <taxon>Dikarya</taxon>
        <taxon>Ascomycota</taxon>
        <taxon>Saccharomycotina</taxon>
        <taxon>Saccharomycetes</taxon>
        <taxon>Saccharomycetales</taxon>
        <taxon>Saccharomycetaceae</taxon>
        <taxon>Zygosaccharomyces</taxon>
    </lineage>
</organism>
<dbReference type="eggNOG" id="KOG2417">
    <property type="taxonomic scope" value="Eukaryota"/>
</dbReference>
<feature type="domain" description="Golgi pH regulator conserved" evidence="7">
    <location>
        <begin position="176"/>
        <end position="251"/>
    </location>
</feature>